<evidence type="ECO:0000259" key="1">
    <source>
        <dbReference type="PROSITE" id="PS50112"/>
    </source>
</evidence>
<reference evidence="2 3" key="1">
    <citation type="submission" date="2016-04" db="EMBL/GenBank/DDBJ databases">
        <title>Genome sequence of Clostridium magnum DSM 2767.</title>
        <authorList>
            <person name="Poehlein A."/>
            <person name="Uhlig R."/>
            <person name="Fischer R."/>
            <person name="Bahl H."/>
            <person name="Daniel R."/>
        </authorList>
    </citation>
    <scope>NUCLEOTIDE SEQUENCE [LARGE SCALE GENOMIC DNA]</scope>
    <source>
        <strain evidence="2 3">DSM 2767</strain>
    </source>
</reference>
<dbReference type="STRING" id="1121326.CLMAG_56370"/>
<organism evidence="2 3">
    <name type="scientific">Clostridium magnum DSM 2767</name>
    <dbReference type="NCBI Taxonomy" id="1121326"/>
    <lineage>
        <taxon>Bacteria</taxon>
        <taxon>Bacillati</taxon>
        <taxon>Bacillota</taxon>
        <taxon>Clostridia</taxon>
        <taxon>Eubacteriales</taxon>
        <taxon>Clostridiaceae</taxon>
        <taxon>Clostridium</taxon>
    </lineage>
</organism>
<protein>
    <submittedName>
        <fullName evidence="2">Sensory histidine kinase DcuS</fullName>
    </submittedName>
</protein>
<keyword evidence="2" id="KW-0418">Kinase</keyword>
<feature type="domain" description="PAS" evidence="1">
    <location>
        <begin position="193"/>
        <end position="259"/>
    </location>
</feature>
<dbReference type="GO" id="GO:0005524">
    <property type="term" value="F:ATP binding"/>
    <property type="evidence" value="ECO:0007669"/>
    <property type="project" value="InterPro"/>
</dbReference>
<dbReference type="GO" id="GO:0016301">
    <property type="term" value="F:kinase activity"/>
    <property type="evidence" value="ECO:0007669"/>
    <property type="project" value="UniProtKB-KW"/>
</dbReference>
<evidence type="ECO:0000313" key="2">
    <source>
        <dbReference type="EMBL" id="KZL89151.1"/>
    </source>
</evidence>
<dbReference type="Pfam" id="PF00989">
    <property type="entry name" value="PAS"/>
    <property type="match status" value="1"/>
</dbReference>
<dbReference type="Gene3D" id="3.40.50.10660">
    <property type="entry name" value="PrpR receptor domain-like"/>
    <property type="match status" value="1"/>
</dbReference>
<dbReference type="InterPro" id="IPR035965">
    <property type="entry name" value="PAS-like_dom_sf"/>
</dbReference>
<dbReference type="Gene3D" id="3.40.50.2300">
    <property type="match status" value="1"/>
</dbReference>
<gene>
    <name evidence="2" type="ORF">CLMAG_56370</name>
</gene>
<dbReference type="PATRIC" id="fig|1121326.3.peg.5699"/>
<dbReference type="GO" id="GO:0006355">
    <property type="term" value="P:regulation of DNA-templated transcription"/>
    <property type="evidence" value="ECO:0007669"/>
    <property type="project" value="InterPro"/>
</dbReference>
<dbReference type="Gene3D" id="3.30.450.20">
    <property type="entry name" value="PAS domain"/>
    <property type="match status" value="1"/>
</dbReference>
<dbReference type="RefSeq" id="WP_201787676.1">
    <property type="nucleotide sequence ID" value="NZ_LWAE01000011.1"/>
</dbReference>
<dbReference type="InterPro" id="IPR010524">
    <property type="entry name" value="Sig_transdc_resp-reg_PrpR_N"/>
</dbReference>
<dbReference type="SUPFAM" id="SSF55785">
    <property type="entry name" value="PYP-like sensor domain (PAS domain)"/>
    <property type="match status" value="1"/>
</dbReference>
<dbReference type="SMART" id="SM00091">
    <property type="entry name" value="PAS"/>
    <property type="match status" value="1"/>
</dbReference>
<dbReference type="NCBIfam" id="TIGR00229">
    <property type="entry name" value="sensory_box"/>
    <property type="match status" value="1"/>
</dbReference>
<dbReference type="PROSITE" id="PS50112">
    <property type="entry name" value="PAS"/>
    <property type="match status" value="1"/>
</dbReference>
<dbReference type="CDD" id="cd00130">
    <property type="entry name" value="PAS"/>
    <property type="match status" value="1"/>
</dbReference>
<dbReference type="Proteomes" id="UP000076603">
    <property type="component" value="Unassembled WGS sequence"/>
</dbReference>
<dbReference type="Pfam" id="PF06506">
    <property type="entry name" value="PrpR_N"/>
    <property type="match status" value="1"/>
</dbReference>
<dbReference type="AlphaFoldDB" id="A0A162QYG3"/>
<accession>A0A162QYG3</accession>
<name>A0A162QYG3_9CLOT</name>
<keyword evidence="3" id="KW-1185">Reference proteome</keyword>
<dbReference type="EMBL" id="LWAE01000011">
    <property type="protein sequence ID" value="KZL89151.1"/>
    <property type="molecule type" value="Genomic_DNA"/>
</dbReference>
<keyword evidence="2" id="KW-0808">Transferase</keyword>
<proteinExistence type="predicted"/>
<sequence length="345" mass="38350">MEEILIVAPYNELEQLAEKVKKSVNIPFSIVLGNLSQGIDKVEKGIKTGTKIIVSRGGTAENLRKKFDIPVVEIPVTSFDILRAISNISGKGYKKIAFVTTSNIIFKTDYFNKILDVTLEFESCNKVSEIPGKVEYLIKNKGVDAVAGDVTATNEALKRGIYGELLQSGEEAIVHALIHAKEILELNLKEKAKLKKFETILNMVREGVITVDPNDDLTVYNSSVEKILGYPKNKVLGNNINECLPEDIVDKLSEKMEEANMVTQINGKNVVFNKIPICIDNKLCDTVIILEETSNIEKLELKIRKNLSENGFVAKHTFPDIIGDSDEMSKVKSQAIKFAKSEGQY</sequence>
<dbReference type="SUPFAM" id="SSF159800">
    <property type="entry name" value="PrpR receptor domain-like"/>
    <property type="match status" value="1"/>
</dbReference>
<dbReference type="InterPro" id="IPR013767">
    <property type="entry name" value="PAS_fold"/>
</dbReference>
<evidence type="ECO:0000313" key="3">
    <source>
        <dbReference type="Proteomes" id="UP000076603"/>
    </source>
</evidence>
<comment type="caution">
    <text evidence="2">The sequence shown here is derived from an EMBL/GenBank/DDBJ whole genome shotgun (WGS) entry which is preliminary data.</text>
</comment>
<dbReference type="GO" id="GO:0000156">
    <property type="term" value="F:phosphorelay response regulator activity"/>
    <property type="evidence" value="ECO:0007669"/>
    <property type="project" value="InterPro"/>
</dbReference>
<dbReference type="GO" id="GO:0003677">
    <property type="term" value="F:DNA binding"/>
    <property type="evidence" value="ECO:0007669"/>
    <property type="project" value="InterPro"/>
</dbReference>
<dbReference type="InterPro" id="IPR000014">
    <property type="entry name" value="PAS"/>
</dbReference>